<evidence type="ECO:0000313" key="2">
    <source>
        <dbReference type="EMBL" id="KKJ01294.1"/>
    </source>
</evidence>
<evidence type="ECO:0000256" key="1">
    <source>
        <dbReference type="SAM" id="Phobius"/>
    </source>
</evidence>
<dbReference type="OrthoDB" id="9800053at2"/>
<dbReference type="eggNOG" id="COG1300">
    <property type="taxonomic scope" value="Bacteria"/>
</dbReference>
<organism evidence="2 3">
    <name type="scientific">Prochlorothrix hollandica PCC 9006 = CALU 1027</name>
    <dbReference type="NCBI Taxonomy" id="317619"/>
    <lineage>
        <taxon>Bacteria</taxon>
        <taxon>Bacillati</taxon>
        <taxon>Cyanobacteriota</taxon>
        <taxon>Cyanophyceae</taxon>
        <taxon>Prochlorotrichales</taxon>
        <taxon>Prochlorotrichaceae</taxon>
        <taxon>Prochlorothrix</taxon>
    </lineage>
</organism>
<protein>
    <submittedName>
        <fullName evidence="2">Membrane protein</fullName>
    </submittedName>
</protein>
<feature type="transmembrane region" description="Helical" evidence="1">
    <location>
        <begin position="268"/>
        <end position="289"/>
    </location>
</feature>
<proteinExistence type="predicted"/>
<feature type="transmembrane region" description="Helical" evidence="1">
    <location>
        <begin position="295"/>
        <end position="312"/>
    </location>
</feature>
<dbReference type="RefSeq" id="WP_017713924.1">
    <property type="nucleotide sequence ID" value="NZ_KB235941.1"/>
</dbReference>
<dbReference type="InterPro" id="IPR002798">
    <property type="entry name" value="SpoIIM-like"/>
</dbReference>
<accession>A0A0M2Q2V2</accession>
<dbReference type="PANTHER" id="PTHR35337">
    <property type="entry name" value="SLR1478 PROTEIN"/>
    <property type="match status" value="1"/>
</dbReference>
<dbReference type="Proteomes" id="UP000034681">
    <property type="component" value="Unassembled WGS sequence"/>
</dbReference>
<keyword evidence="1" id="KW-1133">Transmembrane helix</keyword>
<keyword evidence="3" id="KW-1185">Reference proteome</keyword>
<feature type="transmembrane region" description="Helical" evidence="1">
    <location>
        <begin position="108"/>
        <end position="127"/>
    </location>
</feature>
<dbReference type="PANTHER" id="PTHR35337:SF1">
    <property type="entry name" value="SLR1478 PROTEIN"/>
    <property type="match status" value="1"/>
</dbReference>
<feature type="transmembrane region" description="Helical" evidence="1">
    <location>
        <begin position="186"/>
        <end position="209"/>
    </location>
</feature>
<reference evidence="2" key="1">
    <citation type="submission" date="2012-04" db="EMBL/GenBank/DDBJ databases">
        <authorList>
            <person name="Borisov I.G."/>
            <person name="Ivanikova N.V."/>
            <person name="Pinevich A.V."/>
        </authorList>
    </citation>
    <scope>NUCLEOTIDE SEQUENCE</scope>
    <source>
        <strain evidence="2">CALU 1027</strain>
    </source>
</reference>
<comment type="caution">
    <text evidence="2">The sequence shown here is derived from an EMBL/GenBank/DDBJ whole genome shotgun (WGS) entry which is preliminary data.</text>
</comment>
<dbReference type="Pfam" id="PF01944">
    <property type="entry name" value="SpoIIM"/>
    <property type="match status" value="1"/>
</dbReference>
<dbReference type="AlphaFoldDB" id="A0A0M2Q2V2"/>
<dbReference type="STRING" id="317619.GCA_000332315_03740"/>
<feature type="transmembrane region" description="Helical" evidence="1">
    <location>
        <begin position="229"/>
        <end position="247"/>
    </location>
</feature>
<feature type="transmembrane region" description="Helical" evidence="1">
    <location>
        <begin position="152"/>
        <end position="174"/>
    </location>
</feature>
<sequence>MNIKRWIERREGSWRKLEQLLQRAEKKGLGRLSTPEVKELASLYRSVSADLARARTAKLGQTLVQDLQNLTTRAYSQIYQGARRQEWQGVWRFCLWGFPAAIQANGGYIALATAIFLGGGLVGWWFAWQDPSFLRLVVPLGLIDLVQEEGELWMGSILGVEPMASSNIMINNIGVSFKTMAGGMTLGLLTVYILFFNGLLIGAIATLVGQNNLALPFWAFVCPHGALELPAIFMAGGAGLLLARGLLLPGRYGRRDALKYYGLRAVQLMYGIVPLLVIAGTIEGFLSPNPGIPDILKYLMGAAIFGGLVAYCSRQPQQTATVDSDYRPQ</sequence>
<gene>
    <name evidence="2" type="ORF">PROH_02730</name>
</gene>
<keyword evidence="1" id="KW-0472">Membrane</keyword>
<name>A0A0M2Q2V2_PROHO</name>
<dbReference type="EMBL" id="AJTX02000002">
    <property type="protein sequence ID" value="KKJ01294.1"/>
    <property type="molecule type" value="Genomic_DNA"/>
</dbReference>
<evidence type="ECO:0000313" key="3">
    <source>
        <dbReference type="Proteomes" id="UP000034681"/>
    </source>
</evidence>
<keyword evidence="1" id="KW-0812">Transmembrane</keyword>